<reference evidence="2 3" key="1">
    <citation type="submission" date="2024-09" db="EMBL/GenBank/DDBJ databases">
        <authorList>
            <person name="Sun Q."/>
            <person name="Mori K."/>
        </authorList>
    </citation>
    <scope>NUCLEOTIDE SEQUENCE [LARGE SCALE GENOMIC DNA]</scope>
    <source>
        <strain evidence="2 3">TISTR 1856</strain>
    </source>
</reference>
<dbReference type="RefSeq" id="WP_380138698.1">
    <property type="nucleotide sequence ID" value="NZ_JBHLUI010000009.1"/>
</dbReference>
<name>A0ABV5LQS5_9ACTN</name>
<keyword evidence="3" id="KW-1185">Reference proteome</keyword>
<comment type="caution">
    <text evidence="2">The sequence shown here is derived from an EMBL/GenBank/DDBJ whole genome shotgun (WGS) entry which is preliminary data.</text>
</comment>
<proteinExistence type="predicted"/>
<evidence type="ECO:0000313" key="3">
    <source>
        <dbReference type="Proteomes" id="UP001589748"/>
    </source>
</evidence>
<dbReference type="EMBL" id="JBHMDM010000003">
    <property type="protein sequence ID" value="MFB9376444.1"/>
    <property type="molecule type" value="Genomic_DNA"/>
</dbReference>
<dbReference type="InterPro" id="IPR022292">
    <property type="entry name" value="CHP03843"/>
</dbReference>
<feature type="region of interest" description="Disordered" evidence="1">
    <location>
        <begin position="90"/>
        <end position="129"/>
    </location>
</feature>
<dbReference type="NCBIfam" id="TIGR03843">
    <property type="entry name" value="SCO1664 family protein"/>
    <property type="match status" value="1"/>
</dbReference>
<feature type="compositionally biased region" description="Acidic residues" evidence="1">
    <location>
        <begin position="110"/>
        <end position="123"/>
    </location>
</feature>
<evidence type="ECO:0000256" key="1">
    <source>
        <dbReference type="SAM" id="MobiDB-lite"/>
    </source>
</evidence>
<sequence length="287" mass="30986">MARLAGGELEVRGRLVDASNATLYAVVHDAEGRELPCVYKPVAGERPLWDFPDDTLARREVAAYVVSAATGFDVVPPTVFRDGPAGEGSVQLWLSPLGSDPGPDPADGTATDEEEDAGEDVEEIPLPTPGADLIDILSPRRVPEGWLTVLHAEDGRGRPVVLAHADDERLRRIALLDAVVNNADRKGGHVLPGRDGGVHGVDHGLTFHVEPKLRTVLWGWAGHRLSGSERDVLTRLADALQGELGEQLSALLAVEEVVATLERVQHLLDTDRLPRPHRGNPLPWPPF</sequence>
<dbReference type="Proteomes" id="UP001589748">
    <property type="component" value="Unassembled WGS sequence"/>
</dbReference>
<gene>
    <name evidence="2" type="ORF">ACFFVI_05640</name>
</gene>
<protein>
    <submittedName>
        <fullName evidence="2">SCO1664 family protein</fullName>
    </submittedName>
</protein>
<organism evidence="2 3">
    <name type="scientific">Kineococcus gynurae</name>
    <dbReference type="NCBI Taxonomy" id="452979"/>
    <lineage>
        <taxon>Bacteria</taxon>
        <taxon>Bacillati</taxon>
        <taxon>Actinomycetota</taxon>
        <taxon>Actinomycetes</taxon>
        <taxon>Kineosporiales</taxon>
        <taxon>Kineosporiaceae</taxon>
        <taxon>Kineococcus</taxon>
    </lineage>
</organism>
<accession>A0ABV5LQS5</accession>
<evidence type="ECO:0000313" key="2">
    <source>
        <dbReference type="EMBL" id="MFB9376444.1"/>
    </source>
</evidence>